<protein>
    <recommendedName>
        <fullName evidence="3">HNH endonuclease</fullName>
    </recommendedName>
</protein>
<evidence type="ECO:0008006" key="3">
    <source>
        <dbReference type="Google" id="ProtNLM"/>
    </source>
</evidence>
<dbReference type="AlphaFoldDB" id="A0A1H0DTQ3"/>
<evidence type="ECO:0000313" key="2">
    <source>
        <dbReference type="Proteomes" id="UP000183376"/>
    </source>
</evidence>
<gene>
    <name evidence="1" type="ORF">SAMN04489726_7992</name>
</gene>
<sequence>MVLRPCLGTRARMCTRLTEGVRCPDCARQYEAQRTRAKRAMRPYTHAEQQRRAAAVAAHRAQHGEWCPGWGPRRAHVVQLPNILTADHVVPVGAGGDEGGRLVVRCRVCNSAKAARTLG</sequence>
<dbReference type="Gene3D" id="1.10.30.50">
    <property type="match status" value="1"/>
</dbReference>
<accession>A0A1H0DTQ3</accession>
<dbReference type="Proteomes" id="UP000183376">
    <property type="component" value="Chromosome I"/>
</dbReference>
<reference evidence="1 2" key="1">
    <citation type="submission" date="2016-10" db="EMBL/GenBank/DDBJ databases">
        <authorList>
            <person name="de Groot N.N."/>
        </authorList>
    </citation>
    <scope>NUCLEOTIDE SEQUENCE [LARGE SCALE GENOMIC DNA]</scope>
    <source>
        <strain evidence="1 2">DSM 44149</strain>
    </source>
</reference>
<name>A0A1H0DTQ3_ALLAB</name>
<dbReference type="EMBL" id="LT629701">
    <property type="protein sequence ID" value="SDN73552.1"/>
    <property type="molecule type" value="Genomic_DNA"/>
</dbReference>
<proteinExistence type="predicted"/>
<keyword evidence="2" id="KW-1185">Reference proteome</keyword>
<dbReference type="STRING" id="211114.SAMN04489726_7992"/>
<organism evidence="1 2">
    <name type="scientific">Allokutzneria albata</name>
    <name type="common">Kibdelosporangium albatum</name>
    <dbReference type="NCBI Taxonomy" id="211114"/>
    <lineage>
        <taxon>Bacteria</taxon>
        <taxon>Bacillati</taxon>
        <taxon>Actinomycetota</taxon>
        <taxon>Actinomycetes</taxon>
        <taxon>Pseudonocardiales</taxon>
        <taxon>Pseudonocardiaceae</taxon>
        <taxon>Allokutzneria</taxon>
    </lineage>
</organism>
<evidence type="ECO:0000313" key="1">
    <source>
        <dbReference type="EMBL" id="SDN73552.1"/>
    </source>
</evidence>